<dbReference type="OrthoDB" id="1429559at2"/>
<dbReference type="AlphaFoldDB" id="A0A0E9LQR2"/>
<dbReference type="EMBL" id="BAZW01000075">
    <property type="protein sequence ID" value="GAO27584.1"/>
    <property type="molecule type" value="Genomic_DNA"/>
</dbReference>
<keyword evidence="2" id="KW-1185">Reference proteome</keyword>
<reference evidence="1 2" key="1">
    <citation type="journal article" date="2015" name="Microbes Environ.">
        <title>Distribution and evolution of nitrogen fixation genes in the phylum bacteroidetes.</title>
        <authorList>
            <person name="Inoue J."/>
            <person name="Oshima K."/>
            <person name="Suda W."/>
            <person name="Sakamoto M."/>
            <person name="Iino T."/>
            <person name="Noda S."/>
            <person name="Hongoh Y."/>
            <person name="Hattori M."/>
            <person name="Ohkuma M."/>
        </authorList>
    </citation>
    <scope>NUCLEOTIDE SEQUENCE [LARGE SCALE GENOMIC DNA]</scope>
    <source>
        <strain evidence="1">JCM 15548</strain>
    </source>
</reference>
<dbReference type="RefSeq" id="WP_062128474.1">
    <property type="nucleotide sequence ID" value="NZ_BAZW01000075.1"/>
</dbReference>
<gene>
    <name evidence="1" type="ORF">JCM15548_14419</name>
</gene>
<name>A0A0E9LQR2_9BACT</name>
<protein>
    <submittedName>
        <fullName evidence="1">Uncharacterized protein</fullName>
    </submittedName>
</protein>
<organism evidence="1 2">
    <name type="scientific">Geofilum rubicundum JCM 15548</name>
    <dbReference type="NCBI Taxonomy" id="1236989"/>
    <lineage>
        <taxon>Bacteria</taxon>
        <taxon>Pseudomonadati</taxon>
        <taxon>Bacteroidota</taxon>
        <taxon>Bacteroidia</taxon>
        <taxon>Marinilabiliales</taxon>
        <taxon>Marinilabiliaceae</taxon>
        <taxon>Geofilum</taxon>
    </lineage>
</organism>
<comment type="caution">
    <text evidence="1">The sequence shown here is derived from an EMBL/GenBank/DDBJ whole genome shotgun (WGS) entry which is preliminary data.</text>
</comment>
<accession>A0A0E9LQR2</accession>
<dbReference type="Proteomes" id="UP000032900">
    <property type="component" value="Unassembled WGS sequence"/>
</dbReference>
<evidence type="ECO:0000313" key="1">
    <source>
        <dbReference type="EMBL" id="GAO27584.1"/>
    </source>
</evidence>
<proteinExistence type="predicted"/>
<dbReference type="STRING" id="1236989.JCM15548_14419"/>
<sequence length="382" mass="44722">MRILCCIVLLWLIGHNFLLSENYIKYHRSVFEAEKHIVSKDYQQAMAIYEEVLSNFSHLFFKDLHNAAVCAIMCDEYQRAYQLMKQLVLQGYELKDFDNHAFDLLKENTFLWGIFADEYPSIRKSYLGGLNNDLRGEYYMLYMNDQKAASSNDEDLMDSVFFNNGRNLYDLFQTNDFPKLFVAKDTLNQMLYVPLLHFFGLKNRMKNDSATLNPCTEELFETFEDYFFAAYLEGAVPSREYVQIVSFWSKASAYGDFRLVIDFYKEEVFLGLNALPDKAEIINKNRNQIGLFPINNDTKVLLNNSWYSQYPFIEIKEAFNNCDSCKTTIDYLIVQSAIAEDVKNEFSSGEFDSFILSNEISDLDVWINGVRSFMKNLEDQRE</sequence>
<evidence type="ECO:0000313" key="2">
    <source>
        <dbReference type="Proteomes" id="UP000032900"/>
    </source>
</evidence>